<evidence type="ECO:0000313" key="3">
    <source>
        <dbReference type="Proteomes" id="UP000054241"/>
    </source>
</evidence>
<feature type="transmembrane region" description="Helical" evidence="1">
    <location>
        <begin position="63"/>
        <end position="84"/>
    </location>
</feature>
<keyword evidence="1" id="KW-1133">Transmembrane helix</keyword>
<keyword evidence="1" id="KW-0812">Transmembrane</keyword>
<reference evidence="2 3" key="1">
    <citation type="submission" date="2015-10" db="EMBL/GenBank/DDBJ databases">
        <title>Draft genome sequence of Streptomyces cellostaticus DSM 40189, type strain for the species Streptomyces cellostaticus.</title>
        <authorList>
            <person name="Ruckert C."/>
            <person name="Winkler A."/>
            <person name="Kalinowski J."/>
            <person name="Kampfer P."/>
            <person name="Glaeser S."/>
        </authorList>
    </citation>
    <scope>NUCLEOTIDE SEQUENCE [LARGE SCALE GENOMIC DNA]</scope>
    <source>
        <strain evidence="2 3">DSM 40189</strain>
    </source>
</reference>
<name>A0A101NRX4_9ACTN</name>
<organism evidence="2 3">
    <name type="scientific">Streptomyces cellostaticus</name>
    <dbReference type="NCBI Taxonomy" id="67285"/>
    <lineage>
        <taxon>Bacteria</taxon>
        <taxon>Bacillati</taxon>
        <taxon>Actinomycetota</taxon>
        <taxon>Actinomycetes</taxon>
        <taxon>Kitasatosporales</taxon>
        <taxon>Streptomycetaceae</taxon>
        <taxon>Streptomyces</taxon>
    </lineage>
</organism>
<keyword evidence="1" id="KW-0472">Membrane</keyword>
<dbReference type="Proteomes" id="UP000054241">
    <property type="component" value="Unassembled WGS sequence"/>
</dbReference>
<protein>
    <submittedName>
        <fullName evidence="2">Uncharacterized protein</fullName>
    </submittedName>
</protein>
<sequence length="173" mass="19106">MLLVNGLRSMLLVGRLRPVVLVVRLRSMLLVVRLRPVVLVVRLRSMVLMSMLRPMVLVSMLRPVMLVTVLVRPVLVTVLVRPVLVTVLRCRMRGPVRVILLAVRDTQRDHGAGLRASHRADLLRTIGIVGEADTDAEGGQPHDHGGYDCCALKLAHGLTLSHLGVKPWIGYSV</sequence>
<accession>A0A101NRX4</accession>
<keyword evidence="3" id="KW-1185">Reference proteome</keyword>
<comment type="caution">
    <text evidence="2">The sequence shown here is derived from an EMBL/GenBank/DDBJ whole genome shotgun (WGS) entry which is preliminary data.</text>
</comment>
<evidence type="ECO:0000256" key="1">
    <source>
        <dbReference type="SAM" id="Phobius"/>
    </source>
</evidence>
<dbReference type="EMBL" id="LMWL01000006">
    <property type="protein sequence ID" value="KUM98101.1"/>
    <property type="molecule type" value="Genomic_DNA"/>
</dbReference>
<evidence type="ECO:0000313" key="2">
    <source>
        <dbReference type="EMBL" id="KUM98101.1"/>
    </source>
</evidence>
<gene>
    <name evidence="2" type="ORF">AQI88_03710</name>
</gene>
<proteinExistence type="predicted"/>
<dbReference type="STRING" id="67285.AQI88_03710"/>
<dbReference type="AlphaFoldDB" id="A0A101NRX4"/>